<dbReference type="Gene3D" id="2.60.120.260">
    <property type="entry name" value="Galactose-binding domain-like"/>
    <property type="match status" value="1"/>
</dbReference>
<sequence length="183" mass="19075">KSGRYLKVTGTSLSTDDNGHYRMQFAEIEAYGASLATGKTVSSASSIEAPPGWGRRNATDGIRVNTGNDTSGWTSGSGPADRSESVTVDLAAPTAVNRVDLLPRADQLDGRSGFPSAVTIEVSGDGQTWTTVATGAGIATPGQPGRSFPIPTSTTRYLKITGTGFGADAFGDYYLQFGEIEAW</sequence>
<protein>
    <submittedName>
        <fullName evidence="3">F5/8 type C domain-containing protein</fullName>
    </submittedName>
</protein>
<feature type="domain" description="F5/8 type C" evidence="2">
    <location>
        <begin position="30"/>
        <end position="160"/>
    </location>
</feature>
<evidence type="ECO:0000313" key="3">
    <source>
        <dbReference type="EMBL" id="SDN04965.1"/>
    </source>
</evidence>
<dbReference type="AlphaFoldDB" id="A0A1G9Y8V4"/>
<feature type="region of interest" description="Disordered" evidence="1">
    <location>
        <begin position="42"/>
        <end position="85"/>
    </location>
</feature>
<dbReference type="EMBL" id="FNET01000032">
    <property type="protein sequence ID" value="SDN04965.1"/>
    <property type="molecule type" value="Genomic_DNA"/>
</dbReference>
<dbReference type="InterPro" id="IPR008979">
    <property type="entry name" value="Galactose-bd-like_sf"/>
</dbReference>
<dbReference type="SUPFAM" id="SSF49785">
    <property type="entry name" value="Galactose-binding domain-like"/>
    <property type="match status" value="1"/>
</dbReference>
<accession>A0A1G9Y8V4</accession>
<dbReference type="InterPro" id="IPR000421">
    <property type="entry name" value="FA58C"/>
</dbReference>
<dbReference type="Proteomes" id="UP000199682">
    <property type="component" value="Unassembled WGS sequence"/>
</dbReference>
<evidence type="ECO:0000313" key="4">
    <source>
        <dbReference type="Proteomes" id="UP000199682"/>
    </source>
</evidence>
<evidence type="ECO:0000259" key="2">
    <source>
        <dbReference type="PROSITE" id="PS50022"/>
    </source>
</evidence>
<proteinExistence type="predicted"/>
<dbReference type="PROSITE" id="PS50022">
    <property type="entry name" value="FA58C_3"/>
    <property type="match status" value="1"/>
</dbReference>
<feature type="non-terminal residue" evidence="3">
    <location>
        <position position="1"/>
    </location>
</feature>
<name>A0A1G9Y8V4_9PSEU</name>
<dbReference type="Pfam" id="PF00754">
    <property type="entry name" value="F5_F8_type_C"/>
    <property type="match status" value="1"/>
</dbReference>
<reference evidence="4" key="1">
    <citation type="submission" date="2016-10" db="EMBL/GenBank/DDBJ databases">
        <authorList>
            <person name="Varghese N."/>
            <person name="Submissions S."/>
        </authorList>
    </citation>
    <scope>NUCLEOTIDE SEQUENCE [LARGE SCALE GENOMIC DNA]</scope>
    <source>
        <strain evidence="4">DSM 44796</strain>
    </source>
</reference>
<evidence type="ECO:0000256" key="1">
    <source>
        <dbReference type="SAM" id="MobiDB-lite"/>
    </source>
</evidence>
<feature type="compositionally biased region" description="Polar residues" evidence="1">
    <location>
        <begin position="65"/>
        <end position="77"/>
    </location>
</feature>
<organism evidence="3 4">
    <name type="scientific">Lentzea albidocapillata subsp. violacea</name>
    <dbReference type="NCBI Taxonomy" id="128104"/>
    <lineage>
        <taxon>Bacteria</taxon>
        <taxon>Bacillati</taxon>
        <taxon>Actinomycetota</taxon>
        <taxon>Actinomycetes</taxon>
        <taxon>Pseudonocardiales</taxon>
        <taxon>Pseudonocardiaceae</taxon>
        <taxon>Lentzea</taxon>
    </lineage>
</organism>
<dbReference type="RefSeq" id="WP_143028075.1">
    <property type="nucleotide sequence ID" value="NZ_FNET01000032.1"/>
</dbReference>
<gene>
    <name evidence="3" type="ORF">SAMN04488074_13266</name>
</gene>